<keyword evidence="3" id="KW-1185">Reference proteome</keyword>
<name>A0ABN9S067_9DINO</name>
<gene>
    <name evidence="2" type="ORF">PCOR1329_LOCUS24780</name>
</gene>
<dbReference type="EMBL" id="CAUYUJ010008569">
    <property type="protein sequence ID" value="CAK0824351.1"/>
    <property type="molecule type" value="Genomic_DNA"/>
</dbReference>
<feature type="region of interest" description="Disordered" evidence="1">
    <location>
        <begin position="181"/>
        <end position="204"/>
    </location>
</feature>
<evidence type="ECO:0000313" key="3">
    <source>
        <dbReference type="Proteomes" id="UP001189429"/>
    </source>
</evidence>
<feature type="region of interest" description="Disordered" evidence="1">
    <location>
        <begin position="1"/>
        <end position="66"/>
    </location>
</feature>
<protein>
    <submittedName>
        <fullName evidence="2">Uncharacterized protein</fullName>
    </submittedName>
</protein>
<evidence type="ECO:0000313" key="2">
    <source>
        <dbReference type="EMBL" id="CAK0824351.1"/>
    </source>
</evidence>
<feature type="compositionally biased region" description="Low complexity" evidence="1">
    <location>
        <begin position="1"/>
        <end position="17"/>
    </location>
</feature>
<comment type="caution">
    <text evidence="2">The sequence shown here is derived from an EMBL/GenBank/DDBJ whole genome shotgun (WGS) entry which is preliminary data.</text>
</comment>
<dbReference type="Proteomes" id="UP001189429">
    <property type="component" value="Unassembled WGS sequence"/>
</dbReference>
<sequence length="276" mass="29529">MHRISSSTWGSPASSAPRTGSRRRRWCRQKTSRPTASPPPRPRAHTRTSSHPRPATSIHVSPHEGGSAHPISVELFLTYVADFKGAPESPMGIRETCEAPPREACTDAPGAVALQPTAASQAACGPGPDVAQVGGAKLGGRALAPTLAPLAVEQVQSPASVLGLLGHWQLARSKALAAKAQSQKSRSSISSSSRTSSSSAGTSTQEGCVSAVCLRVDTSSWGLRVEEMPVCFEIGHQQPRLKDWLPKEPLDEIMRNFQELVNQREYGDSEDRRRNS</sequence>
<proteinExistence type="predicted"/>
<evidence type="ECO:0000256" key="1">
    <source>
        <dbReference type="SAM" id="MobiDB-lite"/>
    </source>
</evidence>
<reference evidence="2" key="1">
    <citation type="submission" date="2023-10" db="EMBL/GenBank/DDBJ databases">
        <authorList>
            <person name="Chen Y."/>
            <person name="Shah S."/>
            <person name="Dougan E. K."/>
            <person name="Thang M."/>
            <person name="Chan C."/>
        </authorList>
    </citation>
    <scope>NUCLEOTIDE SEQUENCE [LARGE SCALE GENOMIC DNA]</scope>
</reference>
<feature type="compositionally biased region" description="Basic residues" evidence="1">
    <location>
        <begin position="20"/>
        <end position="31"/>
    </location>
</feature>
<accession>A0ABN9S067</accession>
<organism evidence="2 3">
    <name type="scientific">Prorocentrum cordatum</name>
    <dbReference type="NCBI Taxonomy" id="2364126"/>
    <lineage>
        <taxon>Eukaryota</taxon>
        <taxon>Sar</taxon>
        <taxon>Alveolata</taxon>
        <taxon>Dinophyceae</taxon>
        <taxon>Prorocentrales</taxon>
        <taxon>Prorocentraceae</taxon>
        <taxon>Prorocentrum</taxon>
    </lineage>
</organism>